<feature type="domain" description="HTH araC/xylS-type" evidence="5">
    <location>
        <begin position="1"/>
        <end position="81"/>
    </location>
</feature>
<dbReference type="PROSITE" id="PS01124">
    <property type="entry name" value="HTH_ARAC_FAMILY_2"/>
    <property type="match status" value="1"/>
</dbReference>
<evidence type="ECO:0000256" key="2">
    <source>
        <dbReference type="ARBA" id="ARBA00023125"/>
    </source>
</evidence>
<keyword evidence="2" id="KW-0238">DNA-binding</keyword>
<dbReference type="Proteomes" id="UP001527882">
    <property type="component" value="Unassembled WGS sequence"/>
</dbReference>
<evidence type="ECO:0000313" key="7">
    <source>
        <dbReference type="Proteomes" id="UP001527882"/>
    </source>
</evidence>
<dbReference type="InterPro" id="IPR018060">
    <property type="entry name" value="HTH_AraC"/>
</dbReference>
<dbReference type="InterPro" id="IPR009057">
    <property type="entry name" value="Homeodomain-like_sf"/>
</dbReference>
<gene>
    <name evidence="6" type="ORF">O9H85_25560</name>
</gene>
<dbReference type="PANTHER" id="PTHR43280:SF2">
    <property type="entry name" value="HTH-TYPE TRANSCRIPTIONAL REGULATOR EXSA"/>
    <property type="match status" value="1"/>
</dbReference>
<dbReference type="InterPro" id="IPR018062">
    <property type="entry name" value="HTH_AraC-typ_CS"/>
</dbReference>
<feature type="region of interest" description="Disordered" evidence="4">
    <location>
        <begin position="70"/>
        <end position="99"/>
    </location>
</feature>
<dbReference type="Pfam" id="PF12833">
    <property type="entry name" value="HTH_18"/>
    <property type="match status" value="1"/>
</dbReference>
<dbReference type="RefSeq" id="WP_269884250.1">
    <property type="nucleotide sequence ID" value="NZ_JAQAGZ010000019.1"/>
</dbReference>
<sequence>MCCKSLGLPVTLGKQALKEVYVTTFSDFLLASRIDKAREWLKATDMSVEEMAQRLQYRNAQNFSRTFKKAAGLPANTSRKPGAKRSRTQKRTRINGMRV</sequence>
<dbReference type="SMART" id="SM00342">
    <property type="entry name" value="HTH_ARAC"/>
    <property type="match status" value="1"/>
</dbReference>
<dbReference type="PROSITE" id="PS00041">
    <property type="entry name" value="HTH_ARAC_FAMILY_1"/>
    <property type="match status" value="1"/>
</dbReference>
<evidence type="ECO:0000256" key="1">
    <source>
        <dbReference type="ARBA" id="ARBA00023015"/>
    </source>
</evidence>
<reference evidence="6 7" key="1">
    <citation type="submission" date="2022-12" db="EMBL/GenBank/DDBJ databases">
        <title>Draft genome sequence of Paenibacillus sp. dW9.</title>
        <authorList>
            <person name="Choi E.-W."/>
            <person name="Kim D.-U."/>
        </authorList>
    </citation>
    <scope>NUCLEOTIDE SEQUENCE [LARGE SCALE GENOMIC DNA]</scope>
    <source>
        <strain evidence="7">dW9</strain>
    </source>
</reference>
<keyword evidence="1" id="KW-0805">Transcription regulation</keyword>
<dbReference type="EMBL" id="JAQAGZ010000019">
    <property type="protein sequence ID" value="MCZ8515718.1"/>
    <property type="molecule type" value="Genomic_DNA"/>
</dbReference>
<protein>
    <submittedName>
        <fullName evidence="6">Helix-turn-helix domain-containing protein</fullName>
    </submittedName>
</protein>
<evidence type="ECO:0000259" key="5">
    <source>
        <dbReference type="PROSITE" id="PS01124"/>
    </source>
</evidence>
<feature type="compositionally biased region" description="Basic residues" evidence="4">
    <location>
        <begin position="81"/>
        <end position="93"/>
    </location>
</feature>
<dbReference type="SUPFAM" id="SSF46689">
    <property type="entry name" value="Homeodomain-like"/>
    <property type="match status" value="1"/>
</dbReference>
<evidence type="ECO:0000256" key="4">
    <source>
        <dbReference type="SAM" id="MobiDB-lite"/>
    </source>
</evidence>
<keyword evidence="3" id="KW-0804">Transcription</keyword>
<evidence type="ECO:0000313" key="6">
    <source>
        <dbReference type="EMBL" id="MCZ8515718.1"/>
    </source>
</evidence>
<keyword evidence="7" id="KW-1185">Reference proteome</keyword>
<comment type="caution">
    <text evidence="6">The sequence shown here is derived from an EMBL/GenBank/DDBJ whole genome shotgun (WGS) entry which is preliminary data.</text>
</comment>
<organism evidence="6 7">
    <name type="scientific">Paenibacillus gyeongsangnamensis</name>
    <dbReference type="NCBI Taxonomy" id="3388067"/>
    <lineage>
        <taxon>Bacteria</taxon>
        <taxon>Bacillati</taxon>
        <taxon>Bacillota</taxon>
        <taxon>Bacilli</taxon>
        <taxon>Bacillales</taxon>
        <taxon>Paenibacillaceae</taxon>
        <taxon>Paenibacillus</taxon>
    </lineage>
</organism>
<name>A0ABT4QFR2_9BACL</name>
<dbReference type="PANTHER" id="PTHR43280">
    <property type="entry name" value="ARAC-FAMILY TRANSCRIPTIONAL REGULATOR"/>
    <property type="match status" value="1"/>
</dbReference>
<dbReference type="Gene3D" id="1.10.10.60">
    <property type="entry name" value="Homeodomain-like"/>
    <property type="match status" value="1"/>
</dbReference>
<accession>A0ABT4QFR2</accession>
<evidence type="ECO:0000256" key="3">
    <source>
        <dbReference type="ARBA" id="ARBA00023163"/>
    </source>
</evidence>
<proteinExistence type="predicted"/>